<proteinExistence type="predicted"/>
<dbReference type="EMBL" id="UZAL01030218">
    <property type="protein sequence ID" value="VDP52679.1"/>
    <property type="molecule type" value="Genomic_DNA"/>
</dbReference>
<evidence type="ECO:0000313" key="3">
    <source>
        <dbReference type="Proteomes" id="UP000269396"/>
    </source>
</evidence>
<sequence length="87" mass="9344">MDTSSASSRIFSSSSLLKYSSSSNSSSRPTLGSSESLDSSHGWLGSIGRFRAPFLLPFGRPRLLLCLRASELFAVTEVLSSSFSIFS</sequence>
<feature type="region of interest" description="Disordered" evidence="1">
    <location>
        <begin position="1"/>
        <end position="39"/>
    </location>
</feature>
<gene>
    <name evidence="2" type="ORF">SMTD_LOCUS10050</name>
</gene>
<dbReference type="AlphaFoldDB" id="A0A3P8I3V3"/>
<keyword evidence="3" id="KW-1185">Reference proteome</keyword>
<reference evidence="2 3" key="1">
    <citation type="submission" date="2018-11" db="EMBL/GenBank/DDBJ databases">
        <authorList>
            <consortium name="Pathogen Informatics"/>
        </authorList>
    </citation>
    <scope>NUCLEOTIDE SEQUENCE [LARGE SCALE GENOMIC DNA]</scope>
    <source>
        <strain>Denwood</strain>
        <strain evidence="3">Zambia</strain>
    </source>
</reference>
<feature type="compositionally biased region" description="Low complexity" evidence="1">
    <location>
        <begin position="1"/>
        <end position="34"/>
    </location>
</feature>
<name>A0A3P8I3V3_9TREM</name>
<organism evidence="2 3">
    <name type="scientific">Schistosoma mattheei</name>
    <dbReference type="NCBI Taxonomy" id="31246"/>
    <lineage>
        <taxon>Eukaryota</taxon>
        <taxon>Metazoa</taxon>
        <taxon>Spiralia</taxon>
        <taxon>Lophotrochozoa</taxon>
        <taxon>Platyhelminthes</taxon>
        <taxon>Trematoda</taxon>
        <taxon>Digenea</taxon>
        <taxon>Strigeidida</taxon>
        <taxon>Schistosomatoidea</taxon>
        <taxon>Schistosomatidae</taxon>
        <taxon>Schistosoma</taxon>
    </lineage>
</organism>
<evidence type="ECO:0000256" key="1">
    <source>
        <dbReference type="SAM" id="MobiDB-lite"/>
    </source>
</evidence>
<protein>
    <submittedName>
        <fullName evidence="2">Uncharacterized protein</fullName>
    </submittedName>
</protein>
<evidence type="ECO:0000313" key="2">
    <source>
        <dbReference type="EMBL" id="VDP52679.1"/>
    </source>
</evidence>
<accession>A0A3P8I3V3</accession>
<dbReference type="Proteomes" id="UP000269396">
    <property type="component" value="Unassembled WGS sequence"/>
</dbReference>